<feature type="region of interest" description="Disordered" evidence="1">
    <location>
        <begin position="872"/>
        <end position="895"/>
    </location>
</feature>
<feature type="compositionally biased region" description="Pro residues" evidence="1">
    <location>
        <begin position="49"/>
        <end position="58"/>
    </location>
</feature>
<feature type="region of interest" description="Disordered" evidence="1">
    <location>
        <begin position="482"/>
        <end position="535"/>
    </location>
</feature>
<feature type="compositionally biased region" description="Polar residues" evidence="1">
    <location>
        <begin position="250"/>
        <end position="266"/>
    </location>
</feature>
<feature type="region of interest" description="Disordered" evidence="1">
    <location>
        <begin position="690"/>
        <end position="710"/>
    </location>
</feature>
<feature type="compositionally biased region" description="Polar residues" evidence="1">
    <location>
        <begin position="1547"/>
        <end position="1567"/>
    </location>
</feature>
<feature type="compositionally biased region" description="Polar residues" evidence="1">
    <location>
        <begin position="1149"/>
        <end position="1166"/>
    </location>
</feature>
<accession>A0AAD5TGM9</accession>
<feature type="region of interest" description="Disordered" evidence="1">
    <location>
        <begin position="13"/>
        <end position="439"/>
    </location>
</feature>
<organism evidence="2 3">
    <name type="scientific">Geranomyces variabilis</name>
    <dbReference type="NCBI Taxonomy" id="109894"/>
    <lineage>
        <taxon>Eukaryota</taxon>
        <taxon>Fungi</taxon>
        <taxon>Fungi incertae sedis</taxon>
        <taxon>Chytridiomycota</taxon>
        <taxon>Chytridiomycota incertae sedis</taxon>
        <taxon>Chytridiomycetes</taxon>
        <taxon>Spizellomycetales</taxon>
        <taxon>Powellomycetaceae</taxon>
        <taxon>Geranomyces</taxon>
    </lineage>
</organism>
<feature type="region of interest" description="Disordered" evidence="1">
    <location>
        <begin position="1287"/>
        <end position="1388"/>
    </location>
</feature>
<evidence type="ECO:0000256" key="1">
    <source>
        <dbReference type="SAM" id="MobiDB-lite"/>
    </source>
</evidence>
<feature type="compositionally biased region" description="Low complexity" evidence="1">
    <location>
        <begin position="1378"/>
        <end position="1388"/>
    </location>
</feature>
<comment type="caution">
    <text evidence="2">The sequence shown here is derived from an EMBL/GenBank/DDBJ whole genome shotgun (WGS) entry which is preliminary data.</text>
</comment>
<feature type="region of interest" description="Disordered" evidence="1">
    <location>
        <begin position="1539"/>
        <end position="1579"/>
    </location>
</feature>
<feature type="region of interest" description="Disordered" evidence="1">
    <location>
        <begin position="1456"/>
        <end position="1486"/>
    </location>
</feature>
<proteinExistence type="predicted"/>
<feature type="compositionally biased region" description="Polar residues" evidence="1">
    <location>
        <begin position="1464"/>
        <end position="1473"/>
    </location>
</feature>
<dbReference type="EMBL" id="JADGJQ010000048">
    <property type="protein sequence ID" value="KAJ3175773.1"/>
    <property type="molecule type" value="Genomic_DNA"/>
</dbReference>
<feature type="region of interest" description="Disordered" evidence="1">
    <location>
        <begin position="737"/>
        <end position="762"/>
    </location>
</feature>
<feature type="compositionally biased region" description="Polar residues" evidence="1">
    <location>
        <begin position="886"/>
        <end position="895"/>
    </location>
</feature>
<keyword evidence="3" id="KW-1185">Reference proteome</keyword>
<reference evidence="2" key="1">
    <citation type="submission" date="2020-05" db="EMBL/GenBank/DDBJ databases">
        <title>Phylogenomic resolution of chytrid fungi.</title>
        <authorList>
            <person name="Stajich J.E."/>
            <person name="Amses K."/>
            <person name="Simmons R."/>
            <person name="Seto K."/>
            <person name="Myers J."/>
            <person name="Bonds A."/>
            <person name="Quandt C.A."/>
            <person name="Barry K."/>
            <person name="Liu P."/>
            <person name="Grigoriev I."/>
            <person name="Longcore J.E."/>
            <person name="James T.Y."/>
        </authorList>
    </citation>
    <scope>NUCLEOTIDE SEQUENCE</scope>
    <source>
        <strain evidence="2">JEL0379</strain>
    </source>
</reference>
<feature type="region of interest" description="Disordered" evidence="1">
    <location>
        <begin position="1510"/>
        <end position="1529"/>
    </location>
</feature>
<evidence type="ECO:0000313" key="3">
    <source>
        <dbReference type="Proteomes" id="UP001212152"/>
    </source>
</evidence>
<feature type="compositionally biased region" description="Basic and acidic residues" evidence="1">
    <location>
        <begin position="409"/>
        <end position="421"/>
    </location>
</feature>
<feature type="region of interest" description="Disordered" evidence="1">
    <location>
        <begin position="838"/>
        <end position="858"/>
    </location>
</feature>
<sequence>MESDEQRLQRIRLAKERIMQKKANQGRTDGSGGPQASIPPSRQRTQPPSRQPSQPPTRRPSQQQIYHNQAPPPQQYHQQHQQYNGRRPSQASAQQQQLPPTGRSPHPPPSPAVKPATTPKSAQPLPSPAKTPPEETSAQSDVRGVPGQSESLQMPPPPQSGFVAPAGSRTRASETPPRPHPPQSGFEASALRGRAGETPPLPPLSQRGFEASASRVQSTVTSPFAFSSQQSMEHFATDYAPHEEIARFPSSPQQSVEASASSSIVPNETAVLPPPPQSGFGASARPPTSNENKSLPPPPQTGFGASAPPTTSKETAALSPPPQSGFGASSPPVSSNEKQSLPPPPQSGFVAPPQGGFVPRASFDGQSKIPPRGGFVPRTSFDATATRSRYDESHHARHRFHDINAQPEQGERPQSAERVEQPAEQQPSPRSKEQPAAAALSATAVVNNPRAFLGGIFSSVVETLATGSDVVASGIEQALRKTPALANHNPSAAANAKRQGAAATPGSEREATPAQDFSYEQFAGGASGEPNAFDSVSLNNPSSAISADFSEVPLAGGQIAGFSRPNDGFDAVLFEDQSFSATPPPPLAAARPDSVLDDLLPATLQAEQDTERPLPIKVASGVDLSSTNAGSPWLESSVYSDGNPVVVADEVAAAPAPEPASEWLPAQPAPAIFGARPPSSARASPYANATNMQAGSSSAGGARQAATNDTPQYGSFDDATFEVGPDFIPDALPSDVHESRISPTPASEIKPGTPIFSATGVGPGRPVRQSDINMNSSPAATSVASAAQTAATPYYAGDTVASAFAPVQSFDFGPSAYGAQDFVITNEDSQLPASDVFNLQQGPQGQVPPHDAHEQHGHDPVANAFSAQATPGTAYGAQPGYGSPQHADTGSYASYTTRDADPVANAFGGSYSSYGQEADPVANAFGAQQNVDTSYGSYGQDANLGESFGSFGHDVDSVANASGQSQNAESYDLYGQDVNAVANAFGGQSAPADSYAYYGQDPVVNAFGGQQNLDASNDVGAQQNAAAGEESYGSYGQDVDPVAKILGAQQDADAAADPVVNAFGMQSTPGEFYSSYGQDAHPVASALAQGPEPSADAAVDPVTNAFGMLSVSGYGQDSVTSAFGSQPNAYATDMAQGSYGQDAGPVTSAFGTQPRGQDADSVTNTFGFYGQEADPGSNAFGSQPSADATQGLYDQEADPLTQAFGPPSNDDPIANASSFASSPASARQVDPIANAFSIPATPSSSHGAYGQQFDSIANAFGTSSTPASVHSVYSQHADPVANAFGLSSSPAGSHSTYSQQAHPVSSAFGSQASPYPPRETSDQHADPITNAFGPQSTPPSYEQHSDPIASAFSPQGFGTSVHGAQDFVITSDDPPPVQTQTTAADASSSSAATVNFGHSQASQPLVDSVADAFGPQLSHYFGTSSYGSHVFAITSDDPQADAAPLGGNAFNASPYGQHDFAITSDDSVPQRSDAQPPADFFNTGSYGTHDFNITSDDLPAAQETAAYGMPTSEPAQYGASEEVAQQPAQTPLEAFSLSPSEYPVAPQSDSQGAKSPFVSGTAQQDAAPSQAPRYDPKELDDIMRANDALRSRFAQMMARLPASLLATAAH</sequence>
<feature type="region of interest" description="Disordered" evidence="1">
    <location>
        <begin position="1146"/>
        <end position="1222"/>
    </location>
</feature>
<feature type="compositionally biased region" description="Low complexity" evidence="1">
    <location>
        <begin position="39"/>
        <end position="48"/>
    </location>
</feature>
<protein>
    <submittedName>
        <fullName evidence="2">Uncharacterized protein</fullName>
    </submittedName>
</protein>
<name>A0AAD5TGM9_9FUNG</name>
<gene>
    <name evidence="2" type="ORF">HDU87_005767</name>
</gene>
<feature type="compositionally biased region" description="Polar residues" evidence="1">
    <location>
        <begin position="214"/>
        <end position="232"/>
    </location>
</feature>
<feature type="compositionally biased region" description="Polar residues" evidence="1">
    <location>
        <begin position="1179"/>
        <end position="1188"/>
    </location>
</feature>
<evidence type="ECO:0000313" key="2">
    <source>
        <dbReference type="EMBL" id="KAJ3175773.1"/>
    </source>
</evidence>
<feature type="compositionally biased region" description="Polar residues" evidence="1">
    <location>
        <begin position="1287"/>
        <end position="1313"/>
    </location>
</feature>
<feature type="compositionally biased region" description="Polar residues" evidence="1">
    <location>
        <begin position="1332"/>
        <end position="1342"/>
    </location>
</feature>
<dbReference type="Proteomes" id="UP001212152">
    <property type="component" value="Unassembled WGS sequence"/>
</dbReference>
<feature type="compositionally biased region" description="Low complexity" evidence="1">
    <location>
        <begin position="59"/>
        <end position="104"/>
    </location>
</feature>
<feature type="compositionally biased region" description="Low complexity" evidence="1">
    <location>
        <begin position="492"/>
        <end position="503"/>
    </location>
</feature>